<evidence type="ECO:0000256" key="2">
    <source>
        <dbReference type="ARBA" id="ARBA00022692"/>
    </source>
</evidence>
<dbReference type="SUPFAM" id="SSF161084">
    <property type="entry name" value="MAPEG domain-like"/>
    <property type="match status" value="1"/>
</dbReference>
<dbReference type="InterPro" id="IPR023352">
    <property type="entry name" value="MAPEG-like_dom_sf"/>
</dbReference>
<evidence type="ECO:0000256" key="3">
    <source>
        <dbReference type="ARBA" id="ARBA00022989"/>
    </source>
</evidence>
<dbReference type="PANTHER" id="PTHR35371">
    <property type="entry name" value="INNER MEMBRANE PROTEIN"/>
    <property type="match status" value="1"/>
</dbReference>
<evidence type="ECO:0000313" key="5">
    <source>
        <dbReference type="EMBL" id="NEV67064.1"/>
    </source>
</evidence>
<reference evidence="5" key="2">
    <citation type="journal article" date="2015" name="Genome Announc.">
        <title>Draft Genome Sequence of Filamentous Marine Cyanobacterium Lyngbya confervoides Strain BDU141951.</title>
        <authorList>
            <person name="Chandrababunaidu M.M."/>
            <person name="Sen D."/>
            <person name="Tripathy S."/>
        </authorList>
    </citation>
    <scope>NUCLEOTIDE SEQUENCE</scope>
    <source>
        <strain evidence="5">BDU141951</strain>
    </source>
</reference>
<gene>
    <name evidence="5" type="ORF">QQ91_008025</name>
</gene>
<comment type="caution">
    <text evidence="5">The sequence shown here is derived from an EMBL/GenBank/DDBJ whole genome shotgun (WGS) entry which is preliminary data.</text>
</comment>
<evidence type="ECO:0000256" key="1">
    <source>
        <dbReference type="ARBA" id="ARBA00004370"/>
    </source>
</evidence>
<protein>
    <submittedName>
        <fullName evidence="5">MAPEG family protein</fullName>
    </submittedName>
</protein>
<reference evidence="5" key="1">
    <citation type="submission" date="2014-11" db="EMBL/GenBank/DDBJ databases">
        <authorList>
            <person name="Malar M.C."/>
            <person name="Sen D."/>
            <person name="Tripathy S."/>
        </authorList>
    </citation>
    <scope>NUCLEOTIDE SEQUENCE</scope>
    <source>
        <strain evidence="5">BDU141951</strain>
    </source>
</reference>
<dbReference type="Gene3D" id="1.20.120.550">
    <property type="entry name" value="Membrane associated eicosanoid/glutathione metabolism-like domain"/>
    <property type="match status" value="1"/>
</dbReference>
<dbReference type="InterPro" id="IPR001129">
    <property type="entry name" value="Membr-assoc_MAPEG"/>
</dbReference>
<comment type="subcellular location">
    <subcellularLocation>
        <location evidence="1">Membrane</location>
    </subcellularLocation>
</comment>
<proteinExistence type="predicted"/>
<sequence>MTLLTQLPMPATLLVCIVIAAVLVYAPFILVGAARLQMGYDMSAPRTMTDKMPLYAQRANWAHQNSFESLALFAPAALMAYVTGQDSTIALGAAIAYIIARSLYSVFYILDIPILRSAMFAIGSLGIYTLFFLSCRTALALG</sequence>
<keyword evidence="3" id="KW-1133">Transmembrane helix</keyword>
<dbReference type="Pfam" id="PF01124">
    <property type="entry name" value="MAPEG"/>
    <property type="match status" value="1"/>
</dbReference>
<accession>A0A0C1Y4V9</accession>
<dbReference type="AlphaFoldDB" id="A0A0C1Y4V9"/>
<dbReference type="EMBL" id="JTHE02000003">
    <property type="protein sequence ID" value="NEV67064.1"/>
    <property type="molecule type" value="Genomic_DNA"/>
</dbReference>
<name>A0A0C1Y4V9_9CYAN</name>
<dbReference type="GO" id="GO:0016020">
    <property type="term" value="C:membrane"/>
    <property type="evidence" value="ECO:0007669"/>
    <property type="project" value="UniProtKB-SubCell"/>
</dbReference>
<keyword evidence="2" id="KW-0812">Transmembrane</keyword>
<dbReference type="PANTHER" id="PTHR35371:SF1">
    <property type="entry name" value="BLR7753 PROTEIN"/>
    <property type="match status" value="1"/>
</dbReference>
<reference evidence="5" key="3">
    <citation type="submission" date="2020-02" db="EMBL/GenBank/DDBJ databases">
        <authorList>
            <person name="Sarangi A.N."/>
            <person name="Ghosh S."/>
            <person name="Mukherjee M."/>
            <person name="Tripathy S."/>
        </authorList>
    </citation>
    <scope>NUCLEOTIDE SEQUENCE</scope>
    <source>
        <strain evidence="5">BDU141951</strain>
    </source>
</reference>
<organism evidence="5">
    <name type="scientific">Lyngbya confervoides BDU141951</name>
    <dbReference type="NCBI Taxonomy" id="1574623"/>
    <lineage>
        <taxon>Bacteria</taxon>
        <taxon>Bacillati</taxon>
        <taxon>Cyanobacteriota</taxon>
        <taxon>Cyanophyceae</taxon>
        <taxon>Oscillatoriophycideae</taxon>
        <taxon>Oscillatoriales</taxon>
        <taxon>Microcoleaceae</taxon>
        <taxon>Lyngbya</taxon>
    </lineage>
</organism>
<keyword evidence="4" id="KW-0472">Membrane</keyword>
<evidence type="ECO:0000256" key="4">
    <source>
        <dbReference type="ARBA" id="ARBA00023136"/>
    </source>
</evidence>